<protein>
    <submittedName>
        <fullName evidence="1">Uncharacterized protein</fullName>
    </submittedName>
</protein>
<proteinExistence type="predicted"/>
<sequence>MRNAALTCSFLIPDMKKNTRDQSGVPAFVAFKFLISKNFWQSLSNSCSITALVSGE</sequence>
<evidence type="ECO:0000313" key="1">
    <source>
        <dbReference type="EMBL" id="MPM54928.1"/>
    </source>
</evidence>
<comment type="caution">
    <text evidence="1">The sequence shown here is derived from an EMBL/GenBank/DDBJ whole genome shotgun (WGS) entry which is preliminary data.</text>
</comment>
<dbReference type="AlphaFoldDB" id="A0A645AQ87"/>
<reference evidence="1" key="1">
    <citation type="submission" date="2019-08" db="EMBL/GenBank/DDBJ databases">
        <authorList>
            <person name="Kucharzyk K."/>
            <person name="Murdoch R.W."/>
            <person name="Higgins S."/>
            <person name="Loffler F."/>
        </authorList>
    </citation>
    <scope>NUCLEOTIDE SEQUENCE</scope>
</reference>
<gene>
    <name evidence="1" type="ORF">SDC9_101711</name>
</gene>
<accession>A0A645AQ87</accession>
<name>A0A645AQ87_9ZZZZ</name>
<organism evidence="1">
    <name type="scientific">bioreactor metagenome</name>
    <dbReference type="NCBI Taxonomy" id="1076179"/>
    <lineage>
        <taxon>unclassified sequences</taxon>
        <taxon>metagenomes</taxon>
        <taxon>ecological metagenomes</taxon>
    </lineage>
</organism>
<dbReference type="EMBL" id="VSSQ01015029">
    <property type="protein sequence ID" value="MPM54928.1"/>
    <property type="molecule type" value="Genomic_DNA"/>
</dbReference>